<feature type="compositionally biased region" description="Low complexity" evidence="2">
    <location>
        <begin position="768"/>
        <end position="778"/>
    </location>
</feature>
<reference evidence="3" key="1">
    <citation type="submission" date="2020-05" db="EMBL/GenBank/DDBJ databases">
        <title>Phylogenomic resolution of chytrid fungi.</title>
        <authorList>
            <person name="Stajich J.E."/>
            <person name="Amses K."/>
            <person name="Simmons R."/>
            <person name="Seto K."/>
            <person name="Myers J."/>
            <person name="Bonds A."/>
            <person name="Quandt C.A."/>
            <person name="Barry K."/>
            <person name="Liu P."/>
            <person name="Grigoriev I."/>
            <person name="Longcore J.E."/>
            <person name="James T.Y."/>
        </authorList>
    </citation>
    <scope>NUCLEOTIDE SEQUENCE</scope>
    <source>
        <strain evidence="3">JEL0513</strain>
    </source>
</reference>
<keyword evidence="4" id="KW-1185">Reference proteome</keyword>
<feature type="compositionally biased region" description="Polar residues" evidence="2">
    <location>
        <begin position="795"/>
        <end position="807"/>
    </location>
</feature>
<feature type="region of interest" description="Disordered" evidence="2">
    <location>
        <begin position="766"/>
        <end position="892"/>
    </location>
</feature>
<feature type="compositionally biased region" description="Polar residues" evidence="2">
    <location>
        <begin position="779"/>
        <end position="788"/>
    </location>
</feature>
<protein>
    <submittedName>
        <fullName evidence="3">Uncharacterized protein</fullName>
    </submittedName>
</protein>
<dbReference type="AlphaFoldDB" id="A0AAD5SZZ9"/>
<feature type="region of interest" description="Disordered" evidence="2">
    <location>
        <begin position="606"/>
        <end position="641"/>
    </location>
</feature>
<gene>
    <name evidence="3" type="ORF">HK100_001264</name>
</gene>
<organism evidence="3 4">
    <name type="scientific">Physocladia obscura</name>
    <dbReference type="NCBI Taxonomy" id="109957"/>
    <lineage>
        <taxon>Eukaryota</taxon>
        <taxon>Fungi</taxon>
        <taxon>Fungi incertae sedis</taxon>
        <taxon>Chytridiomycota</taxon>
        <taxon>Chytridiomycota incertae sedis</taxon>
        <taxon>Chytridiomycetes</taxon>
        <taxon>Chytridiales</taxon>
        <taxon>Chytriomycetaceae</taxon>
        <taxon>Physocladia</taxon>
    </lineage>
</organism>
<evidence type="ECO:0000256" key="2">
    <source>
        <dbReference type="SAM" id="MobiDB-lite"/>
    </source>
</evidence>
<sequence length="933" mass="101263">MSRKLDDLLKDLGMSLDEFGGESDDASVSPPVRSATHRNTAYSLEDDMVEFLESFGDDDINGFGNPQTNIIPGADKNDHNAAIANPLNQPNGVLENTGDVVDACELAPALDDRLPEASNFFDSQVLAVEESTEKQQEQQQEDTNSAIELGALESNDDYLENINVIADERTIKVSETPDKTMQINAAETENTSSFESIAILETRVTENSQIFAIPGEVSKLQTEEIHATIEEAVVKAPEKFEDEIVGIISEDLLETKHIQPSQQQDILGSTDMVLDENVAVVETQVVVVESSIPLAKQTKALTITETIEVAKSVDATSLKEFNAEEEKHEVEELLATQIIALGSEFSDDSVIEVSKEEIAQVETTSDFVYEIIDSSNLIDEADTPIDVEVYKELQQKNAEVPQLTVSEKTESQQNTVETGFVHEEQPEPQESTAENFIVESQQHELLEGSQNTNTIEETKSQQETVGTDFEDYAIQETMTTVDEILGAQSESHESTPEFAVVGLQKNELIAEDIAQSNMLEVFVPDSQDAEKIIEVPATIDDLALIVEVSATTVAAATIPIGYSSGSEEASHPLVPSKISSPILQTVVIEPPNLSLADKSNETELITSTKSPSREHALSSTQSDVDLEYNNNHTPTSSGSELDNDMQVQIIRIKGQIERTRILINEQLRLRNMPPLMSGQLTLPVPAPVQMQGLQESVRSSKKRDSMISNVLQRVTSVTSPGPALTLSPAPSAAPTQAEEIRAMREKLEAARKEVAEKMAVNQALIATQQQQQQQRQQQTANNRSNSLKNLPMNPATASQPESITAHQNEPKSLANIENSEFPGVHKPIEVSKKKKSGGGETSSITSEKSGKSGKSTGGSGWFFGRKSLAKLKHTSEENSKSPAPAVQAAADSSAAATVAAAAAKKRKNINPDALINNPNMMMYGGGMGGGFRY</sequence>
<keyword evidence="1" id="KW-0175">Coiled coil</keyword>
<feature type="compositionally biased region" description="Polar residues" evidence="2">
    <location>
        <begin position="617"/>
        <end position="640"/>
    </location>
</feature>
<comment type="caution">
    <text evidence="3">The sequence shown here is derived from an EMBL/GenBank/DDBJ whole genome shotgun (WGS) entry which is preliminary data.</text>
</comment>
<name>A0AAD5SZZ9_9FUNG</name>
<evidence type="ECO:0000313" key="4">
    <source>
        <dbReference type="Proteomes" id="UP001211907"/>
    </source>
</evidence>
<accession>A0AAD5SZZ9</accession>
<dbReference type="EMBL" id="JADGJH010001275">
    <property type="protein sequence ID" value="KAJ3115691.1"/>
    <property type="molecule type" value="Genomic_DNA"/>
</dbReference>
<dbReference type="Proteomes" id="UP001211907">
    <property type="component" value="Unassembled WGS sequence"/>
</dbReference>
<evidence type="ECO:0000256" key="1">
    <source>
        <dbReference type="SAM" id="Coils"/>
    </source>
</evidence>
<feature type="compositionally biased region" description="Low complexity" evidence="2">
    <location>
        <begin position="882"/>
        <end position="892"/>
    </location>
</feature>
<evidence type="ECO:0000313" key="3">
    <source>
        <dbReference type="EMBL" id="KAJ3115691.1"/>
    </source>
</evidence>
<proteinExistence type="predicted"/>
<feature type="coiled-coil region" evidence="1">
    <location>
        <begin position="733"/>
        <end position="760"/>
    </location>
</feature>